<keyword evidence="4" id="KW-0132">Cell division</keyword>
<proteinExistence type="inferred from homology"/>
<comment type="subcellular location">
    <subcellularLocation>
        <location evidence="1">Cytoplasm</location>
    </subcellularLocation>
</comment>
<feature type="region of interest" description="Disordered" evidence="8">
    <location>
        <begin position="211"/>
        <end position="279"/>
    </location>
</feature>
<dbReference type="PANTHER" id="PTHR35794:SF2">
    <property type="entry name" value="CELL DIVISION PROTEIN DIVIVA"/>
    <property type="match status" value="1"/>
</dbReference>
<dbReference type="EMBL" id="BNAG01000003">
    <property type="protein sequence ID" value="GHE66355.1"/>
    <property type="molecule type" value="Genomic_DNA"/>
</dbReference>
<dbReference type="Gene3D" id="1.20.5.2950">
    <property type="match status" value="1"/>
</dbReference>
<dbReference type="PANTHER" id="PTHR35794">
    <property type="entry name" value="CELL DIVISION PROTEIN DIVIVA"/>
    <property type="match status" value="1"/>
</dbReference>
<feature type="compositionally biased region" description="Basic and acidic residues" evidence="8">
    <location>
        <begin position="240"/>
        <end position="273"/>
    </location>
</feature>
<reference evidence="10" key="1">
    <citation type="journal article" date="2019" name="Int. J. Syst. Evol. Microbiol.">
        <title>The Global Catalogue of Microorganisms (GCM) 10K type strain sequencing project: providing services to taxonomists for standard genome sequencing and annotation.</title>
        <authorList>
            <consortium name="The Broad Institute Genomics Platform"/>
            <consortium name="The Broad Institute Genome Sequencing Center for Infectious Disease"/>
            <person name="Wu L."/>
            <person name="Ma J."/>
        </authorList>
    </citation>
    <scope>NUCLEOTIDE SEQUENCE [LARGE SCALE GENOMIC DNA]</scope>
    <source>
        <strain evidence="10">CGMCC 1.15111</strain>
    </source>
</reference>
<evidence type="ECO:0008006" key="11">
    <source>
        <dbReference type="Google" id="ProtNLM"/>
    </source>
</evidence>
<evidence type="ECO:0000256" key="6">
    <source>
        <dbReference type="ARBA" id="ARBA00023306"/>
    </source>
</evidence>
<evidence type="ECO:0000313" key="10">
    <source>
        <dbReference type="Proteomes" id="UP000658258"/>
    </source>
</evidence>
<comment type="similarity">
    <text evidence="2">Belongs to the DivIVA family.</text>
</comment>
<dbReference type="InterPro" id="IPR007793">
    <property type="entry name" value="DivIVA_fam"/>
</dbReference>
<evidence type="ECO:0000256" key="7">
    <source>
        <dbReference type="SAM" id="Coils"/>
    </source>
</evidence>
<evidence type="ECO:0000256" key="4">
    <source>
        <dbReference type="ARBA" id="ARBA00022618"/>
    </source>
</evidence>
<feature type="coiled-coil region" evidence="7">
    <location>
        <begin position="36"/>
        <end position="70"/>
    </location>
</feature>
<evidence type="ECO:0000313" key="9">
    <source>
        <dbReference type="EMBL" id="GHE66355.1"/>
    </source>
</evidence>
<dbReference type="Gene3D" id="6.10.250.660">
    <property type="match status" value="1"/>
</dbReference>
<organism evidence="9 10">
    <name type="scientific">Roseivirga thermotolerans</name>
    <dbReference type="NCBI Taxonomy" id="1758176"/>
    <lineage>
        <taxon>Bacteria</taxon>
        <taxon>Pseudomonadati</taxon>
        <taxon>Bacteroidota</taxon>
        <taxon>Cytophagia</taxon>
        <taxon>Cytophagales</taxon>
        <taxon>Roseivirgaceae</taxon>
        <taxon>Roseivirga</taxon>
    </lineage>
</organism>
<evidence type="ECO:0000256" key="5">
    <source>
        <dbReference type="ARBA" id="ARBA00023054"/>
    </source>
</evidence>
<evidence type="ECO:0000256" key="1">
    <source>
        <dbReference type="ARBA" id="ARBA00004496"/>
    </source>
</evidence>
<dbReference type="NCBIfam" id="TIGR03544">
    <property type="entry name" value="DivI1A_domain"/>
    <property type="match status" value="1"/>
</dbReference>
<keyword evidence="6" id="KW-0131">Cell cycle</keyword>
<name>A0ABQ3I670_9BACT</name>
<evidence type="ECO:0000256" key="8">
    <source>
        <dbReference type="SAM" id="MobiDB-lite"/>
    </source>
</evidence>
<dbReference type="InterPro" id="IPR019933">
    <property type="entry name" value="DivIVA_domain"/>
</dbReference>
<evidence type="ECO:0000256" key="3">
    <source>
        <dbReference type="ARBA" id="ARBA00022490"/>
    </source>
</evidence>
<sequence>MNITPLEIRQKEFEKNFRGYDKDEVKAFLNSLSLEWEKLNDLNKELKFKLEAAQEEVKKLREVENSLFKTLKTAEDTGANMIEQATRTAELHMRETEMKADALMSEAKSRAKSIIEDAEDKARMIVDDMEDEIRQLEQVFRSLDANKSSLMSDLKMLAEDILSKLSRHEDFPADIKPHLKKAKELAREVNDNVAPVDVNKIIAHNEKKEAEASIDEMVEDSDDEETIAMVEAIDEAPEAETQKEEKVEEEPKAKTPKEEQMVEETTEKKEKGSFFDQFD</sequence>
<accession>A0ABQ3I670</accession>
<gene>
    <name evidence="9" type="ORF">GCM10011340_22060</name>
</gene>
<protein>
    <recommendedName>
        <fullName evidence="11">Cell division protein DivIVA</fullName>
    </recommendedName>
</protein>
<dbReference type="Proteomes" id="UP000658258">
    <property type="component" value="Unassembled WGS sequence"/>
</dbReference>
<feature type="coiled-coil region" evidence="7">
    <location>
        <begin position="115"/>
        <end position="146"/>
    </location>
</feature>
<feature type="compositionally biased region" description="Acidic residues" evidence="8">
    <location>
        <begin position="212"/>
        <end position="238"/>
    </location>
</feature>
<comment type="caution">
    <text evidence="9">The sequence shown here is derived from an EMBL/GenBank/DDBJ whole genome shotgun (WGS) entry which is preliminary data.</text>
</comment>
<dbReference type="Pfam" id="PF05103">
    <property type="entry name" value="DivIVA"/>
    <property type="match status" value="1"/>
</dbReference>
<keyword evidence="5 7" id="KW-0175">Coiled coil</keyword>
<evidence type="ECO:0000256" key="2">
    <source>
        <dbReference type="ARBA" id="ARBA00009008"/>
    </source>
</evidence>
<keyword evidence="10" id="KW-1185">Reference proteome</keyword>
<dbReference type="RefSeq" id="WP_189630313.1">
    <property type="nucleotide sequence ID" value="NZ_BNAG01000003.1"/>
</dbReference>
<keyword evidence="3" id="KW-0963">Cytoplasm</keyword>